<dbReference type="RefSeq" id="WP_041496709.1">
    <property type="nucleotide sequence ID" value="NZ_AP014548.1"/>
</dbReference>
<dbReference type="KEGG" id="nmf:NMS_2229"/>
<keyword evidence="3" id="KW-1185">Reference proteome</keyword>
<dbReference type="AlphaFoldDB" id="W8VWD9"/>
<evidence type="ECO:0000313" key="2">
    <source>
        <dbReference type="EMBL" id="BAO56238.1"/>
    </source>
</evidence>
<dbReference type="HOGENOM" id="CLU_160616_0_0_10"/>
<dbReference type="Proteomes" id="UP000031760">
    <property type="component" value="Chromosome"/>
</dbReference>
<dbReference type="STRING" id="1454201.NMS_2229"/>
<feature type="transmembrane region" description="Helical" evidence="1">
    <location>
        <begin position="7"/>
        <end position="26"/>
    </location>
</feature>
<protein>
    <recommendedName>
        <fullName evidence="4">DUF4258 domain-containing protein</fullName>
    </recommendedName>
</protein>
<name>W8VWD9_9FLAO</name>
<evidence type="ECO:0000256" key="1">
    <source>
        <dbReference type="SAM" id="Phobius"/>
    </source>
</evidence>
<proteinExistence type="predicted"/>
<gene>
    <name evidence="2" type="ORF">NMS_2229</name>
</gene>
<accession>W8VWD9</accession>
<dbReference type="EMBL" id="AP014548">
    <property type="protein sequence ID" value="BAO56238.1"/>
    <property type="molecule type" value="Genomic_DNA"/>
</dbReference>
<keyword evidence="1" id="KW-0472">Membrane</keyword>
<dbReference type="OrthoDB" id="1466970at2"/>
<evidence type="ECO:0008006" key="4">
    <source>
        <dbReference type="Google" id="ProtNLM"/>
    </source>
</evidence>
<evidence type="ECO:0000313" key="3">
    <source>
        <dbReference type="Proteomes" id="UP000031760"/>
    </source>
</evidence>
<sequence length="123" mass="14238">MDFIKRLGFYMGGFAIGLVFLIFFLSGKRAQCNWFPEDRVIADIGKKSIRLSPEVRENLKNRELDTLSIQMILKYGDVDFAKSNTDTVPCNRYYINGRQELAKTALIVTNCERYARVEKMVIE</sequence>
<keyword evidence="1" id="KW-0812">Transmembrane</keyword>
<keyword evidence="1" id="KW-1133">Transmembrane helix</keyword>
<reference evidence="2 3" key="1">
    <citation type="journal article" date="2014" name="Proc. Natl. Acad. Sci. U.S.A.">
        <title>Functional characterization of flavobacteria rhodopsins reveals a unique class of light-driven chloride pump in bacteria.</title>
        <authorList>
            <person name="Yoshizawa S."/>
            <person name="Kumagai Y."/>
            <person name="Kim H."/>
            <person name="Ogura Y."/>
            <person name="Hayashi T."/>
            <person name="Iwasaki W."/>
            <person name="DeLong E.F."/>
            <person name="Kogure K."/>
        </authorList>
    </citation>
    <scope>NUCLEOTIDE SEQUENCE [LARGE SCALE GENOMIC DNA]</scope>
    <source>
        <strain evidence="2 3">S1-08</strain>
    </source>
</reference>
<organism evidence="2 3">
    <name type="scientific">Nonlabens marinus S1-08</name>
    <dbReference type="NCBI Taxonomy" id="1454201"/>
    <lineage>
        <taxon>Bacteria</taxon>
        <taxon>Pseudomonadati</taxon>
        <taxon>Bacteroidota</taxon>
        <taxon>Flavobacteriia</taxon>
        <taxon>Flavobacteriales</taxon>
        <taxon>Flavobacteriaceae</taxon>
        <taxon>Nonlabens</taxon>
    </lineage>
</organism>